<dbReference type="GO" id="GO:0005829">
    <property type="term" value="C:cytosol"/>
    <property type="evidence" value="ECO:0007669"/>
    <property type="project" value="InterPro"/>
</dbReference>
<dbReference type="EC" id="1.5.1.54" evidence="12"/>
<evidence type="ECO:0000313" key="14">
    <source>
        <dbReference type="Proteomes" id="UP000316199"/>
    </source>
</evidence>
<evidence type="ECO:0000256" key="11">
    <source>
        <dbReference type="ARBA" id="ARBA00048628"/>
    </source>
</evidence>
<evidence type="ECO:0000256" key="1">
    <source>
        <dbReference type="ARBA" id="ARBA00001974"/>
    </source>
</evidence>
<evidence type="ECO:0000256" key="8">
    <source>
        <dbReference type="ARBA" id="ARBA00023027"/>
    </source>
</evidence>
<sequence>MVNQHLSFEFSAPRNPVETKKLLSVYKRLKVFSPEFFSVTYGAGGSTKDGTKDAVLNIQKLGSSVAPHLSFGGDTSEKIEALLQDYQKADIRRVVALRGDIPSGQMTKMTFASELITFIRNKTGSHFHIDVAAYPETHPDSPSVESDIKFFKNKVDAGANSAITQYFYNADAYFRYIDKCASHNIDIPITPGIMPITNYNGIIRFSKNCGAEIPRWILKQLDSYKDNPDSLKAFGLEVVTELCSRLLEGGAPGLHFYTLNQSLPSARILRNLNAQ</sequence>
<keyword evidence="7 12" id="KW-0560">Oxidoreductase</keyword>
<dbReference type="CDD" id="cd00537">
    <property type="entry name" value="MTHFR"/>
    <property type="match status" value="1"/>
</dbReference>
<evidence type="ECO:0000256" key="7">
    <source>
        <dbReference type="ARBA" id="ARBA00023002"/>
    </source>
</evidence>
<dbReference type="PANTHER" id="PTHR45754:SF3">
    <property type="entry name" value="METHYLENETETRAHYDROFOLATE REDUCTASE (NADPH)"/>
    <property type="match status" value="1"/>
</dbReference>
<evidence type="ECO:0000256" key="3">
    <source>
        <dbReference type="ARBA" id="ARBA00006743"/>
    </source>
</evidence>
<dbReference type="Pfam" id="PF02219">
    <property type="entry name" value="MTHFR"/>
    <property type="match status" value="1"/>
</dbReference>
<dbReference type="SUPFAM" id="SSF51730">
    <property type="entry name" value="FAD-linked oxidoreductase"/>
    <property type="match status" value="1"/>
</dbReference>
<organism evidence="13 14">
    <name type="scientific">OM182 bacterium</name>
    <dbReference type="NCBI Taxonomy" id="2510334"/>
    <lineage>
        <taxon>Bacteria</taxon>
        <taxon>Pseudomonadati</taxon>
        <taxon>Pseudomonadota</taxon>
        <taxon>Gammaproteobacteria</taxon>
        <taxon>OMG group</taxon>
        <taxon>OM182 clade</taxon>
    </lineage>
</organism>
<dbReference type="GO" id="GO:0106312">
    <property type="term" value="F:methylenetetrahydrofolate reductase (NADH) activity"/>
    <property type="evidence" value="ECO:0007669"/>
    <property type="project" value="UniProtKB-EC"/>
</dbReference>
<dbReference type="AlphaFoldDB" id="A0A520S5B6"/>
<comment type="pathway">
    <text evidence="2 12">One-carbon metabolism; tetrahydrofolate interconversion.</text>
</comment>
<dbReference type="InterPro" id="IPR003171">
    <property type="entry name" value="Mehydrof_redctse-like"/>
</dbReference>
<gene>
    <name evidence="13" type="primary">metF</name>
    <name evidence="13" type="ORF">EVA68_00145</name>
</gene>
<dbReference type="Gene3D" id="3.20.20.220">
    <property type="match status" value="1"/>
</dbReference>
<comment type="catalytic activity">
    <reaction evidence="11">
        <text>(6S)-5-methyl-5,6,7,8-tetrahydrofolate + NAD(+) = (6R)-5,10-methylene-5,6,7,8-tetrahydrofolate + NADH + H(+)</text>
        <dbReference type="Rhea" id="RHEA:19821"/>
        <dbReference type="ChEBI" id="CHEBI:15378"/>
        <dbReference type="ChEBI" id="CHEBI:15636"/>
        <dbReference type="ChEBI" id="CHEBI:18608"/>
        <dbReference type="ChEBI" id="CHEBI:57540"/>
        <dbReference type="ChEBI" id="CHEBI:57945"/>
        <dbReference type="EC" id="1.5.1.54"/>
    </reaction>
    <physiologicalReaction direction="right-to-left" evidence="11">
        <dbReference type="Rhea" id="RHEA:19823"/>
    </physiologicalReaction>
</comment>
<evidence type="ECO:0000256" key="4">
    <source>
        <dbReference type="ARBA" id="ARBA00022605"/>
    </source>
</evidence>
<dbReference type="InterPro" id="IPR029041">
    <property type="entry name" value="FAD-linked_oxidoreductase-like"/>
</dbReference>
<evidence type="ECO:0000256" key="12">
    <source>
        <dbReference type="RuleBase" id="RU003862"/>
    </source>
</evidence>
<evidence type="ECO:0000256" key="6">
    <source>
        <dbReference type="ARBA" id="ARBA00022827"/>
    </source>
</evidence>
<proteinExistence type="inferred from homology"/>
<dbReference type="GO" id="GO:0009086">
    <property type="term" value="P:methionine biosynthetic process"/>
    <property type="evidence" value="ECO:0007669"/>
    <property type="project" value="UniProtKB-KW"/>
</dbReference>
<dbReference type="GO" id="GO:0035999">
    <property type="term" value="P:tetrahydrofolate interconversion"/>
    <property type="evidence" value="ECO:0007669"/>
    <property type="project" value="UniProtKB-UniPathway"/>
</dbReference>
<keyword evidence="5 12" id="KW-0285">Flavoprotein</keyword>
<comment type="cofactor">
    <cofactor evidence="1 12">
        <name>FAD</name>
        <dbReference type="ChEBI" id="CHEBI:57692"/>
    </cofactor>
</comment>
<evidence type="ECO:0000313" key="13">
    <source>
        <dbReference type="EMBL" id="RZO77673.1"/>
    </source>
</evidence>
<dbReference type="Proteomes" id="UP000316199">
    <property type="component" value="Unassembled WGS sequence"/>
</dbReference>
<protein>
    <recommendedName>
        <fullName evidence="12">Methylenetetrahydrofolate reductase</fullName>
        <ecNumber evidence="12">1.5.1.54</ecNumber>
    </recommendedName>
</protein>
<dbReference type="GO" id="GO:0071949">
    <property type="term" value="F:FAD binding"/>
    <property type="evidence" value="ECO:0007669"/>
    <property type="project" value="TreeGrafter"/>
</dbReference>
<keyword evidence="6 12" id="KW-0274">FAD</keyword>
<comment type="caution">
    <text evidence="13">The sequence shown here is derived from an EMBL/GenBank/DDBJ whole genome shotgun (WGS) entry which is preliminary data.</text>
</comment>
<evidence type="ECO:0000256" key="10">
    <source>
        <dbReference type="ARBA" id="ARBA00034478"/>
    </source>
</evidence>
<dbReference type="NCBIfam" id="TIGR00676">
    <property type="entry name" value="fadh2"/>
    <property type="match status" value="1"/>
</dbReference>
<accession>A0A520S5B6</accession>
<reference evidence="13 14" key="1">
    <citation type="submission" date="2019-02" db="EMBL/GenBank/DDBJ databases">
        <title>Prokaryotic population dynamics and viral predation in marine succession experiment using metagenomics: the confinement effect.</title>
        <authorList>
            <person name="Haro-Moreno J.M."/>
            <person name="Rodriguez-Valera F."/>
            <person name="Lopez-Perez M."/>
        </authorList>
    </citation>
    <scope>NUCLEOTIDE SEQUENCE [LARGE SCALE GENOMIC DNA]</scope>
    <source>
        <strain evidence="13">MED-G157</strain>
    </source>
</reference>
<dbReference type="EMBL" id="SHAG01000001">
    <property type="protein sequence ID" value="RZO77673.1"/>
    <property type="molecule type" value="Genomic_DNA"/>
</dbReference>
<keyword evidence="8" id="KW-0520">NAD</keyword>
<dbReference type="UniPathway" id="UPA00193"/>
<evidence type="ECO:0000256" key="5">
    <source>
        <dbReference type="ARBA" id="ARBA00022630"/>
    </source>
</evidence>
<evidence type="ECO:0000256" key="9">
    <source>
        <dbReference type="ARBA" id="ARBA00023167"/>
    </source>
</evidence>
<name>A0A520S5B6_9GAMM</name>
<dbReference type="PANTHER" id="PTHR45754">
    <property type="entry name" value="METHYLENETETRAHYDROFOLATE REDUCTASE"/>
    <property type="match status" value="1"/>
</dbReference>
<keyword evidence="4" id="KW-0028">Amino-acid biosynthesis</keyword>
<comment type="similarity">
    <text evidence="3 12">Belongs to the methylenetetrahydrofolate reductase family.</text>
</comment>
<evidence type="ECO:0000256" key="2">
    <source>
        <dbReference type="ARBA" id="ARBA00004777"/>
    </source>
</evidence>
<keyword evidence="9" id="KW-0486">Methionine biosynthesis</keyword>
<dbReference type="InterPro" id="IPR004620">
    <property type="entry name" value="MTHF_reductase_bac"/>
</dbReference>
<comment type="pathway">
    <text evidence="10">Amino-acid biosynthesis; L-methionine biosynthesis via de novo pathway.</text>
</comment>